<keyword evidence="2 3" id="KW-0472">Membrane</keyword>
<comment type="similarity">
    <text evidence="1 2">Belongs to the BioY family.</text>
</comment>
<feature type="transmembrane region" description="Helical" evidence="3">
    <location>
        <begin position="158"/>
        <end position="182"/>
    </location>
</feature>
<feature type="transmembrane region" description="Helical" evidence="3">
    <location>
        <begin position="48"/>
        <end position="70"/>
    </location>
</feature>
<dbReference type="Pfam" id="PF02632">
    <property type="entry name" value="BioY"/>
    <property type="match status" value="1"/>
</dbReference>
<dbReference type="PANTHER" id="PTHR34295:SF1">
    <property type="entry name" value="BIOTIN TRANSPORTER BIOY"/>
    <property type="match status" value="1"/>
</dbReference>
<dbReference type="PANTHER" id="PTHR34295">
    <property type="entry name" value="BIOTIN TRANSPORTER BIOY"/>
    <property type="match status" value="1"/>
</dbReference>
<evidence type="ECO:0000256" key="1">
    <source>
        <dbReference type="ARBA" id="ARBA00010692"/>
    </source>
</evidence>
<feature type="transmembrane region" description="Helical" evidence="3">
    <location>
        <begin position="90"/>
        <end position="111"/>
    </location>
</feature>
<dbReference type="RefSeq" id="WP_097176235.1">
    <property type="nucleotide sequence ID" value="NZ_OBML01000012.1"/>
</dbReference>
<keyword evidence="3" id="KW-1133">Transmembrane helix</keyword>
<dbReference type="Proteomes" id="UP000219331">
    <property type="component" value="Unassembled WGS sequence"/>
</dbReference>
<proteinExistence type="inferred from homology"/>
<dbReference type="PIRSF" id="PIRSF016661">
    <property type="entry name" value="BioY"/>
    <property type="match status" value="1"/>
</dbReference>
<keyword evidence="2" id="KW-1003">Cell membrane</keyword>
<accession>A0A285TM26</accession>
<comment type="subcellular location">
    <subcellularLocation>
        <location evidence="2">Cell membrane</location>
        <topology evidence="2">Multi-pass membrane protein</topology>
    </subcellularLocation>
</comment>
<dbReference type="EMBL" id="OBML01000012">
    <property type="protein sequence ID" value="SOC23119.1"/>
    <property type="molecule type" value="Genomic_DNA"/>
</dbReference>
<evidence type="ECO:0000313" key="5">
    <source>
        <dbReference type="Proteomes" id="UP000219331"/>
    </source>
</evidence>
<keyword evidence="5" id="KW-1185">Reference proteome</keyword>
<reference evidence="4 5" key="1">
    <citation type="submission" date="2017-08" db="EMBL/GenBank/DDBJ databases">
        <authorList>
            <person name="de Groot N.N."/>
        </authorList>
    </citation>
    <scope>NUCLEOTIDE SEQUENCE [LARGE SCALE GENOMIC DNA]</scope>
    <source>
        <strain evidence="4 5">USBA 352</strain>
    </source>
</reference>
<dbReference type="OrthoDB" id="9803495at2"/>
<dbReference type="GO" id="GO:0005886">
    <property type="term" value="C:plasma membrane"/>
    <property type="evidence" value="ECO:0007669"/>
    <property type="project" value="UniProtKB-SubCell"/>
</dbReference>
<keyword evidence="3" id="KW-0812">Transmembrane</keyword>
<organism evidence="4 5">
    <name type="scientific">Stappia indica</name>
    <dbReference type="NCBI Taxonomy" id="538381"/>
    <lineage>
        <taxon>Bacteria</taxon>
        <taxon>Pseudomonadati</taxon>
        <taxon>Pseudomonadota</taxon>
        <taxon>Alphaproteobacteria</taxon>
        <taxon>Hyphomicrobiales</taxon>
        <taxon>Stappiaceae</taxon>
        <taxon>Stappia</taxon>
    </lineage>
</organism>
<protein>
    <recommendedName>
        <fullName evidence="2">Biotin transporter</fullName>
    </recommendedName>
</protein>
<feature type="transmembrane region" description="Helical" evidence="3">
    <location>
        <begin position="131"/>
        <end position="151"/>
    </location>
</feature>
<evidence type="ECO:0000256" key="2">
    <source>
        <dbReference type="PIRNR" id="PIRNR016661"/>
    </source>
</evidence>
<gene>
    <name evidence="4" type="ORF">SAMN05421512_112252</name>
</gene>
<dbReference type="STRING" id="538381.GCA_001696535_00679"/>
<dbReference type="GO" id="GO:0015225">
    <property type="term" value="F:biotin transmembrane transporter activity"/>
    <property type="evidence" value="ECO:0007669"/>
    <property type="project" value="UniProtKB-UniRule"/>
</dbReference>
<dbReference type="AlphaFoldDB" id="A0A285TM26"/>
<keyword evidence="2" id="KW-0813">Transport</keyword>
<evidence type="ECO:0000313" key="4">
    <source>
        <dbReference type="EMBL" id="SOC23119.1"/>
    </source>
</evidence>
<dbReference type="Gene3D" id="1.10.1760.20">
    <property type="match status" value="1"/>
</dbReference>
<name>A0A285TM26_9HYPH</name>
<evidence type="ECO:0000256" key="3">
    <source>
        <dbReference type="SAM" id="Phobius"/>
    </source>
</evidence>
<sequence>MSGNFAAATTPRSLARSLAIALAGSLLLTASAKVSVPFYPVPMTMQTMALLVLGFTLGPRLAAAAVAAYLLQGAAGLPVFADTPAKGIGLAYMMGPTGGFLLGFLASAWLAGVFAERGWTRSLWQAIPASLVAQAVVFVPGLLWLGAVIGFDRPILALGLYPFVIGGIVKSVLAAAIAVALVRTRTR</sequence>
<dbReference type="InterPro" id="IPR003784">
    <property type="entry name" value="BioY"/>
</dbReference>